<evidence type="ECO:0000313" key="3">
    <source>
        <dbReference type="Proteomes" id="UP001172673"/>
    </source>
</evidence>
<comment type="caution">
    <text evidence="2">The sequence shown here is derived from an EMBL/GenBank/DDBJ whole genome shotgun (WGS) entry which is preliminary data.</text>
</comment>
<organism evidence="2 3">
    <name type="scientific">Cladophialophora chaetospira</name>
    <dbReference type="NCBI Taxonomy" id="386627"/>
    <lineage>
        <taxon>Eukaryota</taxon>
        <taxon>Fungi</taxon>
        <taxon>Dikarya</taxon>
        <taxon>Ascomycota</taxon>
        <taxon>Pezizomycotina</taxon>
        <taxon>Eurotiomycetes</taxon>
        <taxon>Chaetothyriomycetidae</taxon>
        <taxon>Chaetothyriales</taxon>
        <taxon>Herpotrichiellaceae</taxon>
        <taxon>Cladophialophora</taxon>
    </lineage>
</organism>
<proteinExistence type="predicted"/>
<accession>A0AA38XIA8</accession>
<name>A0AA38XIA8_9EURO</name>
<protein>
    <submittedName>
        <fullName evidence="2">Uncharacterized protein</fullName>
    </submittedName>
</protein>
<feature type="compositionally biased region" description="Basic and acidic residues" evidence="1">
    <location>
        <begin position="9"/>
        <end position="29"/>
    </location>
</feature>
<feature type="region of interest" description="Disordered" evidence="1">
    <location>
        <begin position="60"/>
        <end position="104"/>
    </location>
</feature>
<dbReference type="EMBL" id="JAPDRK010000003">
    <property type="protein sequence ID" value="KAJ9613934.1"/>
    <property type="molecule type" value="Genomic_DNA"/>
</dbReference>
<sequence>MDSSKKPTKKEQGDGLKRPREEDSAEREKKKQKQLLQQQREALARRGIYSLEGLARAMRGRTASSGPAPAFNENIWKEDGGGKKRAEKERSVSPKTAVKKEQKK</sequence>
<reference evidence="2" key="1">
    <citation type="submission" date="2022-10" db="EMBL/GenBank/DDBJ databases">
        <title>Culturing micro-colonial fungi from biological soil crusts in the Mojave desert and describing Neophaeococcomyces mojavensis, and introducing the new genera and species Taxawa tesnikishii.</title>
        <authorList>
            <person name="Kurbessoian T."/>
            <person name="Stajich J.E."/>
        </authorList>
    </citation>
    <scope>NUCLEOTIDE SEQUENCE</scope>
    <source>
        <strain evidence="2">TK_41</strain>
    </source>
</reference>
<feature type="region of interest" description="Disordered" evidence="1">
    <location>
        <begin position="1"/>
        <end position="39"/>
    </location>
</feature>
<dbReference type="Proteomes" id="UP001172673">
    <property type="component" value="Unassembled WGS sequence"/>
</dbReference>
<evidence type="ECO:0000256" key="1">
    <source>
        <dbReference type="SAM" id="MobiDB-lite"/>
    </source>
</evidence>
<keyword evidence="3" id="KW-1185">Reference proteome</keyword>
<dbReference type="AlphaFoldDB" id="A0AA38XIA8"/>
<feature type="compositionally biased region" description="Basic and acidic residues" evidence="1">
    <location>
        <begin position="75"/>
        <end position="104"/>
    </location>
</feature>
<evidence type="ECO:0000313" key="2">
    <source>
        <dbReference type="EMBL" id="KAJ9613934.1"/>
    </source>
</evidence>
<gene>
    <name evidence="2" type="ORF">H2200_002070</name>
</gene>